<protein>
    <submittedName>
        <fullName evidence="6">Uncharacterized protein</fullName>
    </submittedName>
</protein>
<evidence type="ECO:0000259" key="5">
    <source>
        <dbReference type="PROSITE" id="PS51762"/>
    </source>
</evidence>
<feature type="compositionally biased region" description="Low complexity" evidence="2">
    <location>
        <begin position="413"/>
        <end position="505"/>
    </location>
</feature>
<dbReference type="EMBL" id="MYFO01000011">
    <property type="protein sequence ID" value="TFE87994.1"/>
    <property type="molecule type" value="Genomic_DNA"/>
</dbReference>
<dbReference type="SUPFAM" id="SSF49899">
    <property type="entry name" value="Concanavalin A-like lectins/glucanases"/>
    <property type="match status" value="2"/>
</dbReference>
<accession>A0A4Y8Q2G7</accession>
<dbReference type="InterPro" id="IPR050546">
    <property type="entry name" value="Glycosyl_Hydrlase_16"/>
</dbReference>
<dbReference type="PANTHER" id="PTHR10963">
    <property type="entry name" value="GLYCOSYL HYDROLASE-RELATED"/>
    <property type="match status" value="1"/>
</dbReference>
<organism evidence="6 7">
    <name type="scientific">Paenibacillus athensensis</name>
    <dbReference type="NCBI Taxonomy" id="1967502"/>
    <lineage>
        <taxon>Bacteria</taxon>
        <taxon>Bacillati</taxon>
        <taxon>Bacillota</taxon>
        <taxon>Bacilli</taxon>
        <taxon>Bacillales</taxon>
        <taxon>Paenibacillaceae</taxon>
        <taxon>Paenibacillus</taxon>
    </lineage>
</organism>
<dbReference type="GO" id="GO:0005975">
    <property type="term" value="P:carbohydrate metabolic process"/>
    <property type="evidence" value="ECO:0007669"/>
    <property type="project" value="InterPro"/>
</dbReference>
<evidence type="ECO:0000256" key="3">
    <source>
        <dbReference type="SAM" id="SignalP"/>
    </source>
</evidence>
<dbReference type="InterPro" id="IPR000757">
    <property type="entry name" value="Beta-glucanase-like"/>
</dbReference>
<comment type="similarity">
    <text evidence="1">Belongs to the glycosyl hydrolase 16 family.</text>
</comment>
<dbReference type="PANTHER" id="PTHR10963:SF55">
    <property type="entry name" value="GLYCOSIDE HYDROLASE FAMILY 16 PROTEIN"/>
    <property type="match status" value="1"/>
</dbReference>
<reference evidence="6 7" key="1">
    <citation type="submission" date="2017-03" db="EMBL/GenBank/DDBJ databases">
        <title>Isolation of Levoglucosan Utilizing Bacteria.</title>
        <authorList>
            <person name="Arya A.S."/>
        </authorList>
    </citation>
    <scope>NUCLEOTIDE SEQUENCE [LARGE SCALE GENOMIC DNA]</scope>
    <source>
        <strain evidence="6 7">MEC069</strain>
    </source>
</reference>
<feature type="compositionally biased region" description="Polar residues" evidence="2">
    <location>
        <begin position="358"/>
        <end position="369"/>
    </location>
</feature>
<dbReference type="CDD" id="cd08023">
    <property type="entry name" value="GH16_laminarinase_like"/>
    <property type="match status" value="1"/>
</dbReference>
<dbReference type="InterPro" id="IPR013320">
    <property type="entry name" value="ConA-like_dom_sf"/>
</dbReference>
<dbReference type="PROSITE" id="PS51762">
    <property type="entry name" value="GH16_2"/>
    <property type="match status" value="1"/>
</dbReference>
<name>A0A4Y8Q2G7_9BACL</name>
<dbReference type="Gene3D" id="2.60.120.200">
    <property type="match status" value="2"/>
</dbReference>
<gene>
    <name evidence="6" type="ORF">B5M42_10570</name>
</gene>
<feature type="region of interest" description="Disordered" evidence="2">
    <location>
        <begin position="358"/>
        <end position="514"/>
    </location>
</feature>
<dbReference type="Proteomes" id="UP000298246">
    <property type="component" value="Unassembled WGS sequence"/>
</dbReference>
<feature type="signal peptide" evidence="3">
    <location>
        <begin position="1"/>
        <end position="28"/>
    </location>
</feature>
<keyword evidence="3" id="KW-0732">Signal</keyword>
<feature type="domain" description="SLH" evidence="4">
    <location>
        <begin position="94"/>
        <end position="157"/>
    </location>
</feature>
<dbReference type="AlphaFoldDB" id="A0A4Y8Q2G7"/>
<evidence type="ECO:0000313" key="7">
    <source>
        <dbReference type="Proteomes" id="UP000298246"/>
    </source>
</evidence>
<dbReference type="Pfam" id="PF00722">
    <property type="entry name" value="Glyco_hydro_16"/>
    <property type="match status" value="1"/>
</dbReference>
<feature type="domain" description="GH16" evidence="5">
    <location>
        <begin position="497"/>
        <end position="757"/>
    </location>
</feature>
<evidence type="ECO:0000259" key="4">
    <source>
        <dbReference type="PROSITE" id="PS51272"/>
    </source>
</evidence>
<dbReference type="Pfam" id="PF00395">
    <property type="entry name" value="SLH"/>
    <property type="match status" value="3"/>
</dbReference>
<dbReference type="GO" id="GO:0004553">
    <property type="term" value="F:hydrolase activity, hydrolyzing O-glycosyl compounds"/>
    <property type="evidence" value="ECO:0007669"/>
    <property type="project" value="InterPro"/>
</dbReference>
<feature type="chain" id="PRO_5021441269" evidence="3">
    <location>
        <begin position="29"/>
        <end position="953"/>
    </location>
</feature>
<sequence length="953" mass="100845">MRMINQKTIFCLLLAGLLSISVVSPAVAADRPSTSKELDYADIRQHWASPQLQKWVEQGRISGYADGALHPDQAVSRAELIAMINRVFGFTEGESDLFADVHASDWFAGDVAKASKAGYVSGYPGRTFRPLQAVTREEASVMLQKAFRLPALSDVQTMPFGDEAAIQSYAKSAVRTLAEAGYLTGYADGTFKPKQLLSRAEAVVMLDRIAPRIFTVPGVYAGEQIEGNAVINASGITLTEANIAGNLYVAEGIGSGDAWIKHSVIGGVARIHGGGSHSIHIEGSRVNKAILSSADHSIRLVLDGTISELEIQSQAVVEISAQTHIGLLSVAASAGGTTVSGEGTIASLQTNADMKVNGTSVKQGSSTRLTGGKVGANAPAAGDQEPAQPQSGGGAGSSQPVGGGSTQPGSGSGPTEPGSGTGPTEPGSGTGPTEPGSGTGPTEPGSGTGPTEPGSGTGPTEPGSGTGPTEPGSGTGPTEPGSGTGPTEPGSGTGPTEPGSGTEPPVSSDPNWTLVWNDEFNGNTIDASKWNFVEGGGGFGNNELQYYTQRPENARVENGSLVLQALQESYKGSAYTSAKLMTKGKGDWTYGRYEIRAKLPNGKGMWPAIWMMPSASQFGGWPASGEIDIMELLGHEPNKVYGTIHYGNPYNHTGGNYTLENGSFSDDYHTFSVEWAPGQIQWFVDGILYSTKNDWYSRSANQTTDNPYPAPFDRDFYLQLNLAVGGNWPGNPDATTDWTVPKQMLVDYVRVYAYNGQYPEAGPRPGKNLAGDWTWIRENAANWFVDGNPKQLNVTTQDGSFTNTQTALPGNILVKNPGTDDFSFSVKVKFNASVNFEYAGLIAYQDDKNYVSLGRCFSSVNQIRFTKGQAGSASDKNYADSIFPQDIYLKIEKSGNTYTGYYSQDGITWTPTADSFTLPLTNPQIGLFTRKLGPAAKTAVFSEFTLNGQDLMF</sequence>
<feature type="domain" description="SLH" evidence="4">
    <location>
        <begin position="160"/>
        <end position="220"/>
    </location>
</feature>
<proteinExistence type="inferred from homology"/>
<evidence type="ECO:0000313" key="6">
    <source>
        <dbReference type="EMBL" id="TFE87994.1"/>
    </source>
</evidence>
<dbReference type="InterPro" id="IPR041542">
    <property type="entry name" value="GH43_C2"/>
</dbReference>
<dbReference type="PROSITE" id="PS51272">
    <property type="entry name" value="SLH"/>
    <property type="match status" value="3"/>
</dbReference>
<dbReference type="OrthoDB" id="9809583at2"/>
<dbReference type="InterPro" id="IPR001119">
    <property type="entry name" value="SLH_dom"/>
</dbReference>
<dbReference type="Pfam" id="PF17851">
    <property type="entry name" value="GH43_C2"/>
    <property type="match status" value="1"/>
</dbReference>
<comment type="caution">
    <text evidence="6">The sequence shown here is derived from an EMBL/GenBank/DDBJ whole genome shotgun (WGS) entry which is preliminary data.</text>
</comment>
<evidence type="ECO:0000256" key="2">
    <source>
        <dbReference type="SAM" id="MobiDB-lite"/>
    </source>
</evidence>
<feature type="domain" description="SLH" evidence="4">
    <location>
        <begin position="35"/>
        <end position="93"/>
    </location>
</feature>
<feature type="compositionally biased region" description="Gly residues" evidence="2">
    <location>
        <begin position="391"/>
        <end position="412"/>
    </location>
</feature>
<keyword evidence="7" id="KW-1185">Reference proteome</keyword>
<evidence type="ECO:0000256" key="1">
    <source>
        <dbReference type="ARBA" id="ARBA00006865"/>
    </source>
</evidence>